<keyword evidence="4" id="KW-0132">Cell division</keyword>
<evidence type="ECO:0000256" key="10">
    <source>
        <dbReference type="ARBA" id="ARBA00023328"/>
    </source>
</evidence>
<evidence type="ECO:0000256" key="4">
    <source>
        <dbReference type="ARBA" id="ARBA00022618"/>
    </source>
</evidence>
<gene>
    <name evidence="12" type="ORF">WJX75_002688</name>
</gene>
<evidence type="ECO:0000256" key="9">
    <source>
        <dbReference type="ARBA" id="ARBA00023306"/>
    </source>
</evidence>
<dbReference type="PANTHER" id="PTHR16431:SF1">
    <property type="entry name" value="NEUROGENIC PROTEIN MASTERMIND"/>
    <property type="match status" value="1"/>
</dbReference>
<proteinExistence type="predicted"/>
<evidence type="ECO:0000259" key="11">
    <source>
        <dbReference type="PROSITE" id="PS51793"/>
    </source>
</evidence>
<evidence type="ECO:0000256" key="2">
    <source>
        <dbReference type="ARBA" id="ARBA00004584"/>
    </source>
</evidence>
<keyword evidence="3" id="KW-0158">Chromosome</keyword>
<evidence type="ECO:0000256" key="6">
    <source>
        <dbReference type="ARBA" id="ARBA00022776"/>
    </source>
</evidence>
<evidence type="ECO:0000256" key="8">
    <source>
        <dbReference type="ARBA" id="ARBA00023242"/>
    </source>
</evidence>
<keyword evidence="7" id="KW-0862">Zinc</keyword>
<comment type="subcellular location">
    <subcellularLocation>
        <location evidence="2">Chromosome</location>
        <location evidence="2">Centromere</location>
    </subcellularLocation>
    <subcellularLocation>
        <location evidence="1">Nucleus</location>
    </subcellularLocation>
</comment>
<protein>
    <recommendedName>
        <fullName evidence="11">Mis18 domain-containing protein</fullName>
    </recommendedName>
</protein>
<dbReference type="Proteomes" id="UP001491310">
    <property type="component" value="Unassembled WGS sequence"/>
</dbReference>
<evidence type="ECO:0000256" key="1">
    <source>
        <dbReference type="ARBA" id="ARBA00004123"/>
    </source>
</evidence>
<organism evidence="12 13">
    <name type="scientific">Coccomyxa subellipsoidea</name>
    <dbReference type="NCBI Taxonomy" id="248742"/>
    <lineage>
        <taxon>Eukaryota</taxon>
        <taxon>Viridiplantae</taxon>
        <taxon>Chlorophyta</taxon>
        <taxon>core chlorophytes</taxon>
        <taxon>Trebouxiophyceae</taxon>
        <taxon>Trebouxiophyceae incertae sedis</taxon>
        <taxon>Coccomyxaceae</taxon>
        <taxon>Coccomyxa</taxon>
    </lineage>
</organism>
<name>A0ABR2YM39_9CHLO</name>
<evidence type="ECO:0000313" key="13">
    <source>
        <dbReference type="Proteomes" id="UP001491310"/>
    </source>
</evidence>
<reference evidence="12 13" key="1">
    <citation type="journal article" date="2024" name="Nat. Commun.">
        <title>Phylogenomics reveals the evolutionary origins of lichenization in chlorophyte algae.</title>
        <authorList>
            <person name="Puginier C."/>
            <person name="Libourel C."/>
            <person name="Otte J."/>
            <person name="Skaloud P."/>
            <person name="Haon M."/>
            <person name="Grisel S."/>
            <person name="Petersen M."/>
            <person name="Berrin J.G."/>
            <person name="Delaux P.M."/>
            <person name="Dal Grande F."/>
            <person name="Keller J."/>
        </authorList>
    </citation>
    <scope>NUCLEOTIDE SEQUENCE [LARGE SCALE GENOMIC DNA]</scope>
    <source>
        <strain evidence="12 13">SAG 216-7</strain>
    </source>
</reference>
<feature type="domain" description="Mis18" evidence="11">
    <location>
        <begin position="11"/>
        <end position="108"/>
    </location>
</feature>
<evidence type="ECO:0000256" key="5">
    <source>
        <dbReference type="ARBA" id="ARBA00022723"/>
    </source>
</evidence>
<accession>A0ABR2YM39</accession>
<dbReference type="PROSITE" id="PS51793">
    <property type="entry name" value="MIS18"/>
    <property type="match status" value="1"/>
</dbReference>
<evidence type="ECO:0000313" key="12">
    <source>
        <dbReference type="EMBL" id="KAK9908094.1"/>
    </source>
</evidence>
<keyword evidence="5" id="KW-0479">Metal-binding</keyword>
<evidence type="ECO:0000256" key="7">
    <source>
        <dbReference type="ARBA" id="ARBA00022833"/>
    </source>
</evidence>
<keyword evidence="13" id="KW-1185">Reference proteome</keyword>
<dbReference type="EMBL" id="JALJOT010000008">
    <property type="protein sequence ID" value="KAK9908094.1"/>
    <property type="molecule type" value="Genomic_DNA"/>
</dbReference>
<keyword evidence="10" id="KW-0137">Centromere</keyword>
<dbReference type="InterPro" id="IPR034752">
    <property type="entry name" value="Mis18"/>
</dbReference>
<sequence length="169" mass="18173">MIEVNRDILPSLVFTCGQCHRILTDSQEFICSIEDLELVVVKGATGIAIDKIQQGCSLLSANDSTYCCILCDHCGVAVGRLYLKANESLQCLQGGFSFDAKAINSHQLGQCEIRARTAGVGPLPCMIGNESAADTPPAKGASIPSEHILLERMEQLEADLIKGMILVHQ</sequence>
<dbReference type="PANTHER" id="PTHR16431">
    <property type="entry name" value="NEUROGENIC PROTEIN MASTERMIND"/>
    <property type="match status" value="1"/>
</dbReference>
<dbReference type="Pfam" id="PF03226">
    <property type="entry name" value="Yippee-Mis18"/>
    <property type="match status" value="1"/>
</dbReference>
<evidence type="ECO:0000256" key="3">
    <source>
        <dbReference type="ARBA" id="ARBA00022454"/>
    </source>
</evidence>
<dbReference type="InterPro" id="IPR004910">
    <property type="entry name" value="Yippee/Mis18/Cereblon"/>
</dbReference>
<keyword evidence="6" id="KW-0498">Mitosis</keyword>
<keyword evidence="9" id="KW-0131">Cell cycle</keyword>
<comment type="caution">
    <text evidence="12">The sequence shown here is derived from an EMBL/GenBank/DDBJ whole genome shotgun (WGS) entry which is preliminary data.</text>
</comment>
<keyword evidence="8" id="KW-0539">Nucleus</keyword>